<keyword evidence="7 8" id="KW-0472">Membrane</keyword>
<dbReference type="InterPro" id="IPR011701">
    <property type="entry name" value="MFS"/>
</dbReference>
<feature type="transmembrane region" description="Helical" evidence="8">
    <location>
        <begin position="79"/>
        <end position="96"/>
    </location>
</feature>
<evidence type="ECO:0000256" key="3">
    <source>
        <dbReference type="ARBA" id="ARBA00022448"/>
    </source>
</evidence>
<evidence type="ECO:0000256" key="7">
    <source>
        <dbReference type="ARBA" id="ARBA00023136"/>
    </source>
</evidence>
<organism evidence="10">
    <name type="scientific">invertebrate metagenome</name>
    <dbReference type="NCBI Taxonomy" id="1711999"/>
    <lineage>
        <taxon>unclassified sequences</taxon>
        <taxon>metagenomes</taxon>
        <taxon>organismal metagenomes</taxon>
    </lineage>
</organism>
<dbReference type="InterPro" id="IPR036259">
    <property type="entry name" value="MFS_trans_sf"/>
</dbReference>
<dbReference type="EMBL" id="NSIT01000192">
    <property type="protein sequence ID" value="PJE78380.1"/>
    <property type="molecule type" value="Genomic_DNA"/>
</dbReference>
<dbReference type="PANTHER" id="PTHR23502">
    <property type="entry name" value="MAJOR FACILITATOR SUPERFAMILY"/>
    <property type="match status" value="1"/>
</dbReference>
<feature type="transmembrane region" description="Helical" evidence="8">
    <location>
        <begin position="165"/>
        <end position="186"/>
    </location>
</feature>
<feature type="transmembrane region" description="Helical" evidence="8">
    <location>
        <begin position="12"/>
        <end position="28"/>
    </location>
</feature>
<dbReference type="Pfam" id="PF07690">
    <property type="entry name" value="MFS_1"/>
    <property type="match status" value="1"/>
</dbReference>
<comment type="subcellular location">
    <subcellularLocation>
        <location evidence="1">Cell membrane</location>
        <topology evidence="1">Multi-pass membrane protein</topology>
    </subcellularLocation>
</comment>
<evidence type="ECO:0000256" key="1">
    <source>
        <dbReference type="ARBA" id="ARBA00004651"/>
    </source>
</evidence>
<dbReference type="GO" id="GO:1990961">
    <property type="term" value="P:xenobiotic detoxification by transmembrane export across the plasma membrane"/>
    <property type="evidence" value="ECO:0007669"/>
    <property type="project" value="InterPro"/>
</dbReference>
<feature type="transmembrane region" description="Helical" evidence="8">
    <location>
        <begin position="370"/>
        <end position="390"/>
    </location>
</feature>
<comment type="caution">
    <text evidence="10">The sequence shown here is derived from an EMBL/GenBank/DDBJ whole genome shotgun (WGS) entry which is preliminary data.</text>
</comment>
<feature type="transmembrane region" description="Helical" evidence="8">
    <location>
        <begin position="279"/>
        <end position="300"/>
    </location>
</feature>
<comment type="similarity">
    <text evidence="2">Belongs to the major facilitator superfamily. Bcr/CmlA family.</text>
</comment>
<feature type="transmembrane region" description="Helical" evidence="8">
    <location>
        <begin position="248"/>
        <end position="267"/>
    </location>
</feature>
<feature type="transmembrane region" description="Helical" evidence="8">
    <location>
        <begin position="48"/>
        <end position="67"/>
    </location>
</feature>
<reference evidence="10" key="1">
    <citation type="journal article" date="2017" name="Appl. Environ. Microbiol.">
        <title>Molecular characterization of an Endozoicomonas-like organism causing infection in king scallop Pecten maximus L.</title>
        <authorList>
            <person name="Cano I."/>
            <person name="van Aerle R."/>
            <person name="Ross S."/>
            <person name="Verner-Jeffreys D.W."/>
            <person name="Paley R.K."/>
            <person name="Rimmer G."/>
            <person name="Ryder D."/>
            <person name="Hooper P."/>
            <person name="Stone D."/>
            <person name="Feist S.W."/>
        </authorList>
    </citation>
    <scope>NUCLEOTIDE SEQUENCE</scope>
</reference>
<proteinExistence type="inferred from homology"/>
<dbReference type="InterPro" id="IPR020846">
    <property type="entry name" value="MFS_dom"/>
</dbReference>
<evidence type="ECO:0000256" key="2">
    <source>
        <dbReference type="ARBA" id="ARBA00006236"/>
    </source>
</evidence>
<feature type="transmembrane region" description="Helical" evidence="8">
    <location>
        <begin position="306"/>
        <end position="327"/>
    </location>
</feature>
<evidence type="ECO:0000256" key="8">
    <source>
        <dbReference type="SAM" id="Phobius"/>
    </source>
</evidence>
<evidence type="ECO:0000256" key="5">
    <source>
        <dbReference type="ARBA" id="ARBA00022692"/>
    </source>
</evidence>
<dbReference type="AlphaFoldDB" id="A0A2H9T578"/>
<dbReference type="InterPro" id="IPR004812">
    <property type="entry name" value="Efflux_drug-R_Bcr/CmlA"/>
</dbReference>
<dbReference type="GO" id="GO:0005886">
    <property type="term" value="C:plasma membrane"/>
    <property type="evidence" value="ECO:0007669"/>
    <property type="project" value="UniProtKB-SubCell"/>
</dbReference>
<evidence type="ECO:0000256" key="4">
    <source>
        <dbReference type="ARBA" id="ARBA00022475"/>
    </source>
</evidence>
<sequence length="404" mass="43816">MKHLIPEKKTSLILAVLTLFAVVGPVSIDIFTPSLPAITHYFGTNNQTAQWSVGLFMLGFSLSMLICGPLSDRYGRKKTLFVGYLLYLVATVAILLTENIHLFIIARFFQALFGCFGTAIARTLARDYYSDTMEVRMLAYIGACLTLAPMISPIAGGFIQEYAGWHYSFVVMLFLAVMALAALSIIPERYQPATQKEGHALSGYIHVLSDFRYLRLTVASGAAFAGAFVFVAGASFVFIGQLSISPKIYGLIFAGAIASYMVSAAMAPRINEKLTRLQCVQLSGIISILGAVISLISGILSNGISVFGYIAGIFIYELGLGIYMPLCQAMATEHIKKHMGTACSLIFFIEMLLATLISSAVHWLPEWGTTSLSIVTLLAIIFSTLCRLGINSTMKKPSASLPVD</sequence>
<name>A0A2H9T578_9ZZZZ</name>
<feature type="transmembrane region" description="Helical" evidence="8">
    <location>
        <begin position="339"/>
        <end position="364"/>
    </location>
</feature>
<dbReference type="Gene3D" id="1.20.1720.10">
    <property type="entry name" value="Multidrug resistance protein D"/>
    <property type="match status" value="1"/>
</dbReference>
<dbReference type="GO" id="GO:0042910">
    <property type="term" value="F:xenobiotic transmembrane transporter activity"/>
    <property type="evidence" value="ECO:0007669"/>
    <property type="project" value="InterPro"/>
</dbReference>
<accession>A0A2H9T578</accession>
<evidence type="ECO:0000313" key="10">
    <source>
        <dbReference type="EMBL" id="PJE78380.1"/>
    </source>
</evidence>
<dbReference type="NCBIfam" id="TIGR00710">
    <property type="entry name" value="efflux_Bcr_CflA"/>
    <property type="match status" value="1"/>
</dbReference>
<gene>
    <name evidence="10" type="primary">bcr</name>
    <name evidence="10" type="ORF">CI610_02685</name>
</gene>
<feature type="transmembrane region" description="Helical" evidence="8">
    <location>
        <begin position="216"/>
        <end position="242"/>
    </location>
</feature>
<keyword evidence="3" id="KW-0813">Transport</keyword>
<protein>
    <submittedName>
        <fullName evidence="10">Bicyclomycin resistance protein</fullName>
    </submittedName>
</protein>
<keyword evidence="6 8" id="KW-1133">Transmembrane helix</keyword>
<keyword evidence="5 8" id="KW-0812">Transmembrane</keyword>
<dbReference type="PRINTS" id="PR01036">
    <property type="entry name" value="TCRTETB"/>
</dbReference>
<dbReference type="CDD" id="cd17320">
    <property type="entry name" value="MFS_MdfA_MDR_like"/>
    <property type="match status" value="1"/>
</dbReference>
<feature type="domain" description="Major facilitator superfamily (MFS) profile" evidence="9">
    <location>
        <begin position="13"/>
        <end position="394"/>
    </location>
</feature>
<feature type="transmembrane region" description="Helical" evidence="8">
    <location>
        <begin position="102"/>
        <end position="125"/>
    </location>
</feature>
<evidence type="ECO:0000259" key="9">
    <source>
        <dbReference type="PROSITE" id="PS50850"/>
    </source>
</evidence>
<keyword evidence="4" id="KW-1003">Cell membrane</keyword>
<feature type="transmembrane region" description="Helical" evidence="8">
    <location>
        <begin position="137"/>
        <end position="159"/>
    </location>
</feature>
<dbReference type="PROSITE" id="PS50850">
    <property type="entry name" value="MFS"/>
    <property type="match status" value="1"/>
</dbReference>
<dbReference type="SUPFAM" id="SSF103473">
    <property type="entry name" value="MFS general substrate transporter"/>
    <property type="match status" value="1"/>
</dbReference>
<evidence type="ECO:0000256" key="6">
    <source>
        <dbReference type="ARBA" id="ARBA00022989"/>
    </source>
</evidence>
<dbReference type="PANTHER" id="PTHR23502:SF132">
    <property type="entry name" value="POLYAMINE TRANSPORTER 2-RELATED"/>
    <property type="match status" value="1"/>
</dbReference>